<evidence type="ECO:0000313" key="1">
    <source>
        <dbReference type="EMBL" id="TDL42159.1"/>
    </source>
</evidence>
<proteinExistence type="predicted"/>
<dbReference type="Proteomes" id="UP000295633">
    <property type="component" value="Unassembled WGS sequence"/>
</dbReference>
<evidence type="ECO:0000313" key="2">
    <source>
        <dbReference type="Proteomes" id="UP000295633"/>
    </source>
</evidence>
<organism evidence="1 2">
    <name type="scientific">Microbacterium oleivorans</name>
    <dbReference type="NCBI Taxonomy" id="273677"/>
    <lineage>
        <taxon>Bacteria</taxon>
        <taxon>Bacillati</taxon>
        <taxon>Actinomycetota</taxon>
        <taxon>Actinomycetes</taxon>
        <taxon>Micrococcales</taxon>
        <taxon>Microbacteriaceae</taxon>
        <taxon>Microbacterium</taxon>
    </lineage>
</organism>
<gene>
    <name evidence="1" type="ORF">E2R54_14375</name>
</gene>
<reference evidence="1 2" key="1">
    <citation type="submission" date="2019-03" db="EMBL/GenBank/DDBJ databases">
        <title>Genome Sequencing and Assembly of Various Microbes Isolated from Partially Reclaimed Soil and Acid Mine Drainage (AMD) Site.</title>
        <authorList>
            <person name="Steinbock B."/>
            <person name="Bechtold R."/>
            <person name="Sevigny J.L."/>
            <person name="Thomas D."/>
            <person name="Cuthill L.R."/>
            <person name="Aveiro Johannsen E.J."/>
            <person name="Thomas K."/>
            <person name="Ghosh A."/>
        </authorList>
    </citation>
    <scope>NUCLEOTIDE SEQUENCE [LARGE SCALE GENOMIC DNA]</scope>
    <source>
        <strain evidence="1 2">F-B2</strain>
    </source>
</reference>
<dbReference type="STRING" id="273677.BW34_02461"/>
<comment type="caution">
    <text evidence="1">The sequence shown here is derived from an EMBL/GenBank/DDBJ whole genome shotgun (WGS) entry which is preliminary data.</text>
</comment>
<dbReference type="EMBL" id="SMZX01000003">
    <property type="protein sequence ID" value="TDL42159.1"/>
    <property type="molecule type" value="Genomic_DNA"/>
</dbReference>
<protein>
    <submittedName>
        <fullName evidence="1">Asp23/Gls24 family envelope stress response protein</fullName>
    </submittedName>
</protein>
<accession>A0A4R5YB72</accession>
<name>A0A4R5YB72_9MICO</name>
<dbReference type="AlphaFoldDB" id="A0A4R5YB72"/>
<sequence length="194" mass="21245">MAMTDDDSALDCGRTIEHLSRYVEAGRTPRDPHIESCPDCLNAIEALERVGQLSRDLLADDAERMPRPPESWFEGILSVIHSELRAGRSFPIHHPDPRVTITVTEGAVRSLVRSSADELDGIYLGRTEIVGEAETPGAPVRIELTASVAWGKSIPELTSSLRTLVYRVLAEHTELNVTAVNVAVDELHGTEGKE</sequence>